<feature type="transmembrane region" description="Helical" evidence="2">
    <location>
        <begin position="29"/>
        <end position="47"/>
    </location>
</feature>
<evidence type="ECO:0000313" key="3">
    <source>
        <dbReference type="EMBL" id="KOB65308.1"/>
    </source>
</evidence>
<dbReference type="PANTHER" id="PTHR48020:SF12">
    <property type="entry name" value="PROTON MYO-INOSITOL COTRANSPORTER"/>
    <property type="match status" value="1"/>
</dbReference>
<dbReference type="EMBL" id="JTDY01007311">
    <property type="protein sequence ID" value="KOB65308.1"/>
    <property type="molecule type" value="Genomic_DNA"/>
</dbReference>
<accession>A0A0L7KPS3</accession>
<evidence type="ECO:0000256" key="1">
    <source>
        <dbReference type="ARBA" id="ARBA00022448"/>
    </source>
</evidence>
<keyword evidence="3" id="KW-0762">Sugar transport</keyword>
<feature type="transmembrane region" description="Helical" evidence="2">
    <location>
        <begin position="116"/>
        <end position="134"/>
    </location>
</feature>
<keyword evidence="1" id="KW-0813">Transport</keyword>
<keyword evidence="4" id="KW-1185">Reference proteome</keyword>
<sequence length="234" mass="26318">MDIALWLHPAQDKLVQKTYETCLCHNGCLLASAACCVCISVYASAYIPASVRSYDPDTFVNQKDIMPVVLFLLLVCFYGLGLPWVLLSEVFPFSFFFLATKTNINLDETFHLSGTYAIYASFGVVGSIYLYFFLPETENKSLVEIEAFYKGDQIIFADDSCINFLRKKKGKKHASCKWAESPFNFRASFKIRDRASNIDLEIVLPSIDLEIVLPSIDLEIVLPSHLIVVGSHTL</sequence>
<dbReference type="GO" id="GO:0005366">
    <property type="term" value="F:myo-inositol:proton symporter activity"/>
    <property type="evidence" value="ECO:0007669"/>
    <property type="project" value="TreeGrafter"/>
</dbReference>
<dbReference type="AlphaFoldDB" id="A0A0L7KPS3"/>
<dbReference type="STRING" id="104452.A0A0L7KPS3"/>
<evidence type="ECO:0000256" key="2">
    <source>
        <dbReference type="SAM" id="Phobius"/>
    </source>
</evidence>
<dbReference type="Proteomes" id="UP000037510">
    <property type="component" value="Unassembled WGS sequence"/>
</dbReference>
<proteinExistence type="predicted"/>
<comment type="caution">
    <text evidence="3">The sequence shown here is derived from an EMBL/GenBank/DDBJ whole genome shotgun (WGS) entry which is preliminary data.</text>
</comment>
<feature type="transmembrane region" description="Helical" evidence="2">
    <location>
        <begin position="68"/>
        <end position="87"/>
    </location>
</feature>
<keyword evidence="2" id="KW-0812">Transmembrane</keyword>
<dbReference type="PANTHER" id="PTHR48020">
    <property type="entry name" value="PROTON MYO-INOSITOL COTRANSPORTER"/>
    <property type="match status" value="1"/>
</dbReference>
<dbReference type="SUPFAM" id="SSF103473">
    <property type="entry name" value="MFS general substrate transporter"/>
    <property type="match status" value="1"/>
</dbReference>
<organism evidence="3 4">
    <name type="scientific">Operophtera brumata</name>
    <name type="common">Winter moth</name>
    <name type="synonym">Phalaena brumata</name>
    <dbReference type="NCBI Taxonomy" id="104452"/>
    <lineage>
        <taxon>Eukaryota</taxon>
        <taxon>Metazoa</taxon>
        <taxon>Ecdysozoa</taxon>
        <taxon>Arthropoda</taxon>
        <taxon>Hexapoda</taxon>
        <taxon>Insecta</taxon>
        <taxon>Pterygota</taxon>
        <taxon>Neoptera</taxon>
        <taxon>Endopterygota</taxon>
        <taxon>Lepidoptera</taxon>
        <taxon>Glossata</taxon>
        <taxon>Ditrysia</taxon>
        <taxon>Geometroidea</taxon>
        <taxon>Geometridae</taxon>
        <taxon>Larentiinae</taxon>
        <taxon>Operophtera</taxon>
    </lineage>
</organism>
<keyword evidence="2" id="KW-0472">Membrane</keyword>
<name>A0A0L7KPS3_OPEBR</name>
<dbReference type="InterPro" id="IPR036259">
    <property type="entry name" value="MFS_trans_sf"/>
</dbReference>
<protein>
    <submittedName>
        <fullName evidence="3">Sugar transporter</fullName>
    </submittedName>
</protein>
<reference evidence="3 4" key="1">
    <citation type="journal article" date="2015" name="Genome Biol. Evol.">
        <title>The genome of winter moth (Operophtera brumata) provides a genomic perspective on sexual dimorphism and phenology.</title>
        <authorList>
            <person name="Derks M.F."/>
            <person name="Smit S."/>
            <person name="Salis L."/>
            <person name="Schijlen E."/>
            <person name="Bossers A."/>
            <person name="Mateman C."/>
            <person name="Pijl A.S."/>
            <person name="de Ridder D."/>
            <person name="Groenen M.A."/>
            <person name="Visser M.E."/>
            <person name="Megens H.J."/>
        </authorList>
    </citation>
    <scope>NUCLEOTIDE SEQUENCE [LARGE SCALE GENOMIC DNA]</scope>
    <source>
        <strain evidence="3">WM2013NL</strain>
        <tissue evidence="3">Head and thorax</tissue>
    </source>
</reference>
<dbReference type="InterPro" id="IPR050814">
    <property type="entry name" value="Myo-inositol_Transporter"/>
</dbReference>
<keyword evidence="2" id="KW-1133">Transmembrane helix</keyword>
<evidence type="ECO:0000313" key="4">
    <source>
        <dbReference type="Proteomes" id="UP000037510"/>
    </source>
</evidence>
<dbReference type="GO" id="GO:0016324">
    <property type="term" value="C:apical plasma membrane"/>
    <property type="evidence" value="ECO:0007669"/>
    <property type="project" value="TreeGrafter"/>
</dbReference>
<gene>
    <name evidence="3" type="ORF">OBRU01_23363</name>
</gene>
<dbReference type="Gene3D" id="1.20.1250.20">
    <property type="entry name" value="MFS general substrate transporter like domains"/>
    <property type="match status" value="1"/>
</dbReference>